<dbReference type="SMART" id="SM00715">
    <property type="entry name" value="LA"/>
    <property type="match status" value="1"/>
</dbReference>
<evidence type="ECO:0000256" key="1">
    <source>
        <dbReference type="ARBA" id="ARBA00004123"/>
    </source>
</evidence>
<evidence type="ECO:0000256" key="3">
    <source>
        <dbReference type="ARBA" id="ARBA00023242"/>
    </source>
</evidence>
<dbReference type="GO" id="GO:0003729">
    <property type="term" value="F:mRNA binding"/>
    <property type="evidence" value="ECO:0007669"/>
    <property type="project" value="TreeGrafter"/>
</dbReference>
<dbReference type="InterPro" id="IPR018606">
    <property type="entry name" value="Arb1"/>
</dbReference>
<dbReference type="OrthoDB" id="435402at2759"/>
<reference evidence="7" key="1">
    <citation type="journal article" date="2020" name="Stud. Mycol.">
        <title>101 Dothideomycetes genomes: a test case for predicting lifestyles and emergence of pathogens.</title>
        <authorList>
            <person name="Haridas S."/>
            <person name="Albert R."/>
            <person name="Binder M."/>
            <person name="Bloem J."/>
            <person name="Labutti K."/>
            <person name="Salamov A."/>
            <person name="Andreopoulos B."/>
            <person name="Baker S."/>
            <person name="Barry K."/>
            <person name="Bills G."/>
            <person name="Bluhm B."/>
            <person name="Cannon C."/>
            <person name="Castanera R."/>
            <person name="Culley D."/>
            <person name="Daum C."/>
            <person name="Ezra D."/>
            <person name="Gonzalez J."/>
            <person name="Henrissat B."/>
            <person name="Kuo A."/>
            <person name="Liang C."/>
            <person name="Lipzen A."/>
            <person name="Lutzoni F."/>
            <person name="Magnuson J."/>
            <person name="Mondo S."/>
            <person name="Nolan M."/>
            <person name="Ohm R."/>
            <person name="Pangilinan J."/>
            <person name="Park H.-J."/>
            <person name="Ramirez L."/>
            <person name="Alfaro M."/>
            <person name="Sun H."/>
            <person name="Tritt A."/>
            <person name="Yoshinaga Y."/>
            <person name="Zwiers L.-H."/>
            <person name="Turgeon B."/>
            <person name="Goodwin S."/>
            <person name="Spatafora J."/>
            <person name="Crous P."/>
            <person name="Grigoriev I."/>
        </authorList>
    </citation>
    <scope>NUCLEOTIDE SEQUENCE</scope>
    <source>
        <strain evidence="7">CBS 379.55</strain>
    </source>
</reference>
<name>A0A6A6JBP6_WESOR</name>
<dbReference type="InterPro" id="IPR036388">
    <property type="entry name" value="WH-like_DNA-bd_sf"/>
</dbReference>
<dbReference type="GeneID" id="54555202"/>
<dbReference type="PROSITE" id="PS50961">
    <property type="entry name" value="HTH_LA"/>
    <property type="match status" value="1"/>
</dbReference>
<protein>
    <recommendedName>
        <fullName evidence="6">HTH La-type RNA-binding domain-containing protein</fullName>
    </recommendedName>
</protein>
<dbReference type="Gene3D" id="1.10.10.10">
    <property type="entry name" value="Winged helix-like DNA-binding domain superfamily/Winged helix DNA-binding domain"/>
    <property type="match status" value="1"/>
</dbReference>
<dbReference type="AlphaFoldDB" id="A0A6A6JBP6"/>
<proteinExistence type="predicted"/>
<dbReference type="SUPFAM" id="SSF46785">
    <property type="entry name" value="Winged helix' DNA-binding domain"/>
    <property type="match status" value="1"/>
</dbReference>
<evidence type="ECO:0000256" key="5">
    <source>
        <dbReference type="SAM" id="MobiDB-lite"/>
    </source>
</evidence>
<dbReference type="InterPro" id="IPR006630">
    <property type="entry name" value="La_HTH"/>
</dbReference>
<sequence length="585" mass="65763">MAASSEQQTVIPEAASEPTSVNDSTASRNKTEEPEHPDAPAIRKQVEYYFSDANLRTDKFLLQCCGGRENLPVSLGRICGFKKMRKFPKKVVPVALRRSNFLEVSDDGKRVWRKVPLEGKCLLDEDFKMSESETRKAHDKSRRRIAYPLRLIPQTKKVLPDGMTKKMMLPTGFEPTYAEGPLSPAEAAEDAAMYDEDKPFVERIELAIHQFMAKKRMHEMYSKVFNKWMIFGGVNCEPRQFGGLSQVEMKQMAAEEIARARAIHQVSWDRGDSNKWVVDFVGVAEAFLSSIYPITFGYEAKGVATACRVLRAFYNYLLLHSVCDEYRSQILAARALCDKAETELPQCYAAATALPGAFNVAASTMLGGYHAGANVTDAGWTTDSERAVWDVRGVGMRVIEAEIIFRAGCLVYGNEALRDLVDTESDHDVDAVKPVKTESHLYLEVVKIVSPTKNEEIDYMLHRQSWDGVMEHLNLQPMGKLVSSEYTFLVEEAALKECYPGLKMSVTVITLPGGMHILDEVKETYCSFYKVLPNELLAGRKTPKFRLMNRHLEGLEMAEKVGIDRVEEMEAGTMDDEGYDSDEAD</sequence>
<dbReference type="EMBL" id="ML986509">
    <property type="protein sequence ID" value="KAF2273593.1"/>
    <property type="molecule type" value="Genomic_DNA"/>
</dbReference>
<evidence type="ECO:0000256" key="2">
    <source>
        <dbReference type="ARBA" id="ARBA00022884"/>
    </source>
</evidence>
<feature type="domain" description="HTH La-type RNA-binding" evidence="6">
    <location>
        <begin position="32"/>
        <end position="121"/>
    </location>
</feature>
<dbReference type="InterPro" id="IPR036390">
    <property type="entry name" value="WH_DNA-bd_sf"/>
</dbReference>
<dbReference type="Proteomes" id="UP000800097">
    <property type="component" value="Unassembled WGS sequence"/>
</dbReference>
<dbReference type="GO" id="GO:0033167">
    <property type="term" value="C:ARC complex"/>
    <property type="evidence" value="ECO:0007669"/>
    <property type="project" value="InterPro"/>
</dbReference>
<dbReference type="PANTHER" id="PTHR22792:SF140">
    <property type="entry name" value="ACHILLES, ISOFORM A"/>
    <property type="match status" value="1"/>
</dbReference>
<evidence type="ECO:0000313" key="7">
    <source>
        <dbReference type="EMBL" id="KAF2273593.1"/>
    </source>
</evidence>
<feature type="compositionally biased region" description="Polar residues" evidence="5">
    <location>
        <begin position="1"/>
        <end position="10"/>
    </location>
</feature>
<feature type="region of interest" description="Disordered" evidence="5">
    <location>
        <begin position="1"/>
        <end position="43"/>
    </location>
</feature>
<gene>
    <name evidence="7" type="ORF">EI97DRAFT_480612</name>
</gene>
<evidence type="ECO:0000259" key="6">
    <source>
        <dbReference type="PROSITE" id="PS50961"/>
    </source>
</evidence>
<dbReference type="InterPro" id="IPR002344">
    <property type="entry name" value="Lupus_La"/>
</dbReference>
<accession>A0A6A6JBP6</accession>
<dbReference type="Pfam" id="PF09692">
    <property type="entry name" value="Arb1"/>
    <property type="match status" value="1"/>
</dbReference>
<dbReference type="PRINTS" id="PR00302">
    <property type="entry name" value="LUPUSLA"/>
</dbReference>
<evidence type="ECO:0000256" key="4">
    <source>
        <dbReference type="PROSITE-ProRule" id="PRU00332"/>
    </source>
</evidence>
<comment type="subcellular location">
    <subcellularLocation>
        <location evidence="1">Nucleus</location>
    </subcellularLocation>
</comment>
<dbReference type="PANTHER" id="PTHR22792">
    <property type="entry name" value="LUPUS LA PROTEIN-RELATED"/>
    <property type="match status" value="1"/>
</dbReference>
<dbReference type="Pfam" id="PF05383">
    <property type="entry name" value="La"/>
    <property type="match status" value="1"/>
</dbReference>
<dbReference type="GO" id="GO:0006396">
    <property type="term" value="P:RNA processing"/>
    <property type="evidence" value="ECO:0007669"/>
    <property type="project" value="InterPro"/>
</dbReference>
<organism evidence="7 8">
    <name type="scientific">Westerdykella ornata</name>
    <dbReference type="NCBI Taxonomy" id="318751"/>
    <lineage>
        <taxon>Eukaryota</taxon>
        <taxon>Fungi</taxon>
        <taxon>Dikarya</taxon>
        <taxon>Ascomycota</taxon>
        <taxon>Pezizomycotina</taxon>
        <taxon>Dothideomycetes</taxon>
        <taxon>Pleosporomycetidae</taxon>
        <taxon>Pleosporales</taxon>
        <taxon>Sporormiaceae</taxon>
        <taxon>Westerdykella</taxon>
    </lineage>
</organism>
<keyword evidence="2 4" id="KW-0694">RNA-binding</keyword>
<keyword evidence="8" id="KW-1185">Reference proteome</keyword>
<dbReference type="InterPro" id="IPR045180">
    <property type="entry name" value="La_dom_prot"/>
</dbReference>
<feature type="compositionally biased region" description="Polar residues" evidence="5">
    <location>
        <begin position="17"/>
        <end position="28"/>
    </location>
</feature>
<dbReference type="RefSeq" id="XP_033651132.1">
    <property type="nucleotide sequence ID" value="XM_033802027.1"/>
</dbReference>
<feature type="compositionally biased region" description="Basic and acidic residues" evidence="5">
    <location>
        <begin position="29"/>
        <end position="38"/>
    </location>
</feature>
<dbReference type="GO" id="GO:0031047">
    <property type="term" value="P:regulatory ncRNA-mediated gene silencing"/>
    <property type="evidence" value="ECO:0007669"/>
    <property type="project" value="InterPro"/>
</dbReference>
<evidence type="ECO:0000313" key="8">
    <source>
        <dbReference type="Proteomes" id="UP000800097"/>
    </source>
</evidence>
<keyword evidence="3" id="KW-0539">Nucleus</keyword>